<feature type="compositionally biased region" description="Polar residues" evidence="2">
    <location>
        <begin position="81"/>
        <end position="91"/>
    </location>
</feature>
<evidence type="ECO:0000313" key="3">
    <source>
        <dbReference type="EMBL" id="SLN20663.1"/>
    </source>
</evidence>
<dbReference type="Gene3D" id="1.10.443.10">
    <property type="entry name" value="Intergrase catalytic core"/>
    <property type="match status" value="1"/>
</dbReference>
<evidence type="ECO:0000256" key="1">
    <source>
        <dbReference type="ARBA" id="ARBA00023172"/>
    </source>
</evidence>
<name>A0A1X6YGB6_9RHOB</name>
<dbReference type="GO" id="GO:0003677">
    <property type="term" value="F:DNA binding"/>
    <property type="evidence" value="ECO:0007669"/>
    <property type="project" value="InterPro"/>
</dbReference>
<organism evidence="3 4">
    <name type="scientific">Pseudooceanicola marinus</name>
    <dbReference type="NCBI Taxonomy" id="396013"/>
    <lineage>
        <taxon>Bacteria</taxon>
        <taxon>Pseudomonadati</taxon>
        <taxon>Pseudomonadota</taxon>
        <taxon>Alphaproteobacteria</taxon>
        <taxon>Rhodobacterales</taxon>
        <taxon>Paracoccaceae</taxon>
        <taxon>Pseudooceanicola</taxon>
    </lineage>
</organism>
<accession>A0A1X6YGB6</accession>
<dbReference type="GO" id="GO:0006310">
    <property type="term" value="P:DNA recombination"/>
    <property type="evidence" value="ECO:0007669"/>
    <property type="project" value="UniProtKB-KW"/>
</dbReference>
<sequence length="97" mass="10489">MTFLTTRQGAPRSHKSAAQWFSRAYTDAGLTGLSAHGIRKHRASVFKENGATPEQRMAFLGHETQSEAARYSKSADLQKVVSGTESSNSAGTKFKIG</sequence>
<dbReference type="GO" id="GO:0015074">
    <property type="term" value="P:DNA integration"/>
    <property type="evidence" value="ECO:0007669"/>
    <property type="project" value="InterPro"/>
</dbReference>
<dbReference type="InterPro" id="IPR011010">
    <property type="entry name" value="DNA_brk_join_enz"/>
</dbReference>
<dbReference type="AlphaFoldDB" id="A0A1X6YGB6"/>
<keyword evidence="4" id="KW-1185">Reference proteome</keyword>
<evidence type="ECO:0000313" key="4">
    <source>
        <dbReference type="Proteomes" id="UP000193963"/>
    </source>
</evidence>
<proteinExistence type="predicted"/>
<keyword evidence="1" id="KW-0233">DNA recombination</keyword>
<gene>
    <name evidence="3" type="ORF">PSM7751_00698</name>
</gene>
<dbReference type="InterPro" id="IPR013762">
    <property type="entry name" value="Integrase-like_cat_sf"/>
</dbReference>
<evidence type="ECO:0000256" key="2">
    <source>
        <dbReference type="SAM" id="MobiDB-lite"/>
    </source>
</evidence>
<protein>
    <submittedName>
        <fullName evidence="3">Phage integrase family protein</fullName>
    </submittedName>
</protein>
<reference evidence="3 4" key="1">
    <citation type="submission" date="2017-03" db="EMBL/GenBank/DDBJ databases">
        <authorList>
            <person name="Afonso C.L."/>
            <person name="Miller P.J."/>
            <person name="Scott M.A."/>
            <person name="Spackman E."/>
            <person name="Goraichik I."/>
            <person name="Dimitrov K.M."/>
            <person name="Suarez D.L."/>
            <person name="Swayne D.E."/>
        </authorList>
    </citation>
    <scope>NUCLEOTIDE SEQUENCE [LARGE SCALE GENOMIC DNA]</scope>
    <source>
        <strain evidence="3 4">CECT 7751</strain>
    </source>
</reference>
<dbReference type="EMBL" id="FWFN01000001">
    <property type="protein sequence ID" value="SLN20663.1"/>
    <property type="molecule type" value="Genomic_DNA"/>
</dbReference>
<dbReference type="SUPFAM" id="SSF56349">
    <property type="entry name" value="DNA breaking-rejoining enzymes"/>
    <property type="match status" value="1"/>
</dbReference>
<dbReference type="Proteomes" id="UP000193963">
    <property type="component" value="Unassembled WGS sequence"/>
</dbReference>
<feature type="region of interest" description="Disordered" evidence="2">
    <location>
        <begin position="71"/>
        <end position="97"/>
    </location>
</feature>